<organism evidence="1 2">
    <name type="scientific">Rubrivirga litoralis</name>
    <dbReference type="NCBI Taxonomy" id="3075598"/>
    <lineage>
        <taxon>Bacteria</taxon>
        <taxon>Pseudomonadati</taxon>
        <taxon>Rhodothermota</taxon>
        <taxon>Rhodothermia</taxon>
        <taxon>Rhodothermales</taxon>
        <taxon>Rubricoccaceae</taxon>
        <taxon>Rubrivirga</taxon>
    </lineage>
</organism>
<comment type="caution">
    <text evidence="1">The sequence shown here is derived from an EMBL/GenBank/DDBJ whole genome shotgun (WGS) entry which is preliminary data.</text>
</comment>
<evidence type="ECO:0000313" key="2">
    <source>
        <dbReference type="Proteomes" id="UP001267426"/>
    </source>
</evidence>
<accession>A0ABU3BQ68</accession>
<dbReference type="RefSeq" id="WP_311662775.1">
    <property type="nucleotide sequence ID" value="NZ_JAVRHT010000012.1"/>
</dbReference>
<protein>
    <submittedName>
        <fullName evidence="1">Uncharacterized protein</fullName>
    </submittedName>
</protein>
<reference evidence="1 2" key="1">
    <citation type="submission" date="2023-09" db="EMBL/GenBank/DDBJ databases">
        <authorList>
            <person name="Rey-Velasco X."/>
        </authorList>
    </citation>
    <scope>NUCLEOTIDE SEQUENCE [LARGE SCALE GENOMIC DNA]</scope>
    <source>
        <strain evidence="1 2">F394</strain>
    </source>
</reference>
<sequence length="94" mass="10397">MAAYTQGVFVNCPFDPDYAPVFDAVVFAVHDAGFVARCALEEDDSARVRVEKIYDIIGACRLGVHDVSRTELDPAMGLPRFNIPWSRSQSPTSF</sequence>
<proteinExistence type="predicted"/>
<keyword evidence="2" id="KW-1185">Reference proteome</keyword>
<name>A0ABU3BQ68_9BACT</name>
<dbReference type="Proteomes" id="UP001267426">
    <property type="component" value="Unassembled WGS sequence"/>
</dbReference>
<dbReference type="EMBL" id="JAVRHT010000012">
    <property type="protein sequence ID" value="MDT0631432.1"/>
    <property type="molecule type" value="Genomic_DNA"/>
</dbReference>
<gene>
    <name evidence="1" type="ORF">RM540_06675</name>
</gene>
<evidence type="ECO:0000313" key="1">
    <source>
        <dbReference type="EMBL" id="MDT0631432.1"/>
    </source>
</evidence>